<feature type="compositionally biased region" description="Polar residues" evidence="1">
    <location>
        <begin position="168"/>
        <end position="177"/>
    </location>
</feature>
<feature type="region of interest" description="Disordered" evidence="1">
    <location>
        <begin position="151"/>
        <end position="189"/>
    </location>
</feature>
<evidence type="ECO:0000256" key="1">
    <source>
        <dbReference type="SAM" id="MobiDB-lite"/>
    </source>
</evidence>
<keyword evidence="3" id="KW-1185">Reference proteome</keyword>
<proteinExistence type="predicted"/>
<accession>A0A5A7QMZ4</accession>
<evidence type="ECO:0000313" key="2">
    <source>
        <dbReference type="EMBL" id="GER46763.1"/>
    </source>
</evidence>
<gene>
    <name evidence="2" type="ORF">STAS_23814</name>
</gene>
<feature type="compositionally biased region" description="Basic and acidic residues" evidence="1">
    <location>
        <begin position="24"/>
        <end position="39"/>
    </location>
</feature>
<sequence length="265" mass="30647">MDKAQDWVIEVQISYWDEPIINRSEKKEDVVEEKKEEPLVKISEQAPAKVEEAKEEAVQAETKPAEEAKEEAEKEAIQAETKPAEEAKEEKKNLSIISQCTNHPINHALKHGIQQPVTKIQHKWARKFTAVPKIQPLFRQVNTAIIELLHEPTTPNGRPKYSHKPNTKKPTSPSTLETKIHHKTDKHRTDHLCSPIEHVVQTPRSKIKQHAIHIRKLIAISRASTRMLEYLMFVQRDPSSRKTRPGWRIERERTVPIDMKAMKPI</sequence>
<reference evidence="3" key="1">
    <citation type="journal article" date="2019" name="Curr. Biol.">
        <title>Genome Sequence of Striga asiatica Provides Insight into the Evolution of Plant Parasitism.</title>
        <authorList>
            <person name="Yoshida S."/>
            <person name="Kim S."/>
            <person name="Wafula E.K."/>
            <person name="Tanskanen J."/>
            <person name="Kim Y.M."/>
            <person name="Honaas L."/>
            <person name="Yang Z."/>
            <person name="Spallek T."/>
            <person name="Conn C.E."/>
            <person name="Ichihashi Y."/>
            <person name="Cheong K."/>
            <person name="Cui S."/>
            <person name="Der J.P."/>
            <person name="Gundlach H."/>
            <person name="Jiao Y."/>
            <person name="Hori C."/>
            <person name="Ishida J.K."/>
            <person name="Kasahara H."/>
            <person name="Kiba T."/>
            <person name="Kim M.S."/>
            <person name="Koo N."/>
            <person name="Laohavisit A."/>
            <person name="Lee Y.H."/>
            <person name="Lumba S."/>
            <person name="McCourt P."/>
            <person name="Mortimer J.C."/>
            <person name="Mutuku J.M."/>
            <person name="Nomura T."/>
            <person name="Sasaki-Sekimoto Y."/>
            <person name="Seto Y."/>
            <person name="Wang Y."/>
            <person name="Wakatake T."/>
            <person name="Sakakibara H."/>
            <person name="Demura T."/>
            <person name="Yamaguchi S."/>
            <person name="Yoneyama K."/>
            <person name="Manabe R.I."/>
            <person name="Nelson D.C."/>
            <person name="Schulman A.H."/>
            <person name="Timko M.P."/>
            <person name="dePamphilis C.W."/>
            <person name="Choi D."/>
            <person name="Shirasu K."/>
        </authorList>
    </citation>
    <scope>NUCLEOTIDE SEQUENCE [LARGE SCALE GENOMIC DNA]</scope>
    <source>
        <strain evidence="3">cv. UVA1</strain>
    </source>
</reference>
<dbReference type="EMBL" id="BKCP01007626">
    <property type="protein sequence ID" value="GER46763.1"/>
    <property type="molecule type" value="Genomic_DNA"/>
</dbReference>
<dbReference type="AlphaFoldDB" id="A0A5A7QMZ4"/>
<protein>
    <submittedName>
        <fullName evidence="2">P-loop containing nucleoside triphosphatehydrolases superfamily protein</fullName>
    </submittedName>
</protein>
<dbReference type="GO" id="GO:0016787">
    <property type="term" value="F:hydrolase activity"/>
    <property type="evidence" value="ECO:0007669"/>
    <property type="project" value="UniProtKB-KW"/>
</dbReference>
<keyword evidence="2" id="KW-0378">Hydrolase</keyword>
<dbReference type="Proteomes" id="UP000325081">
    <property type="component" value="Unassembled WGS sequence"/>
</dbReference>
<feature type="region of interest" description="Disordered" evidence="1">
    <location>
        <begin position="24"/>
        <end position="90"/>
    </location>
</feature>
<feature type="compositionally biased region" description="Basic and acidic residues" evidence="1">
    <location>
        <begin position="49"/>
        <end position="90"/>
    </location>
</feature>
<evidence type="ECO:0000313" key="3">
    <source>
        <dbReference type="Proteomes" id="UP000325081"/>
    </source>
</evidence>
<organism evidence="2 3">
    <name type="scientific">Striga asiatica</name>
    <name type="common">Asiatic witchweed</name>
    <name type="synonym">Buchnera asiatica</name>
    <dbReference type="NCBI Taxonomy" id="4170"/>
    <lineage>
        <taxon>Eukaryota</taxon>
        <taxon>Viridiplantae</taxon>
        <taxon>Streptophyta</taxon>
        <taxon>Embryophyta</taxon>
        <taxon>Tracheophyta</taxon>
        <taxon>Spermatophyta</taxon>
        <taxon>Magnoliopsida</taxon>
        <taxon>eudicotyledons</taxon>
        <taxon>Gunneridae</taxon>
        <taxon>Pentapetalae</taxon>
        <taxon>asterids</taxon>
        <taxon>lamiids</taxon>
        <taxon>Lamiales</taxon>
        <taxon>Orobanchaceae</taxon>
        <taxon>Buchnereae</taxon>
        <taxon>Striga</taxon>
    </lineage>
</organism>
<name>A0A5A7QMZ4_STRAF</name>
<comment type="caution">
    <text evidence="2">The sequence shown here is derived from an EMBL/GenBank/DDBJ whole genome shotgun (WGS) entry which is preliminary data.</text>
</comment>